<accession>A0ABX7Y4Q3</accession>
<protein>
    <recommendedName>
        <fullName evidence="4">Corrinoid adenosyltransferase</fullName>
        <ecNumber evidence="3">2.5.1.17</ecNumber>
    </recommendedName>
    <alternativeName>
        <fullName evidence="9">Cob(II)alamin adenosyltransferase</fullName>
    </alternativeName>
    <alternativeName>
        <fullName evidence="11">Cob(II)yrinic acid a,c-diamide adenosyltransferase</fullName>
    </alternativeName>
    <alternativeName>
        <fullName evidence="10">Cobinamide/cobalamin adenosyltransferase</fullName>
    </alternativeName>
</protein>
<dbReference type="SUPFAM" id="SSF143744">
    <property type="entry name" value="GlcG-like"/>
    <property type="match status" value="1"/>
</dbReference>
<evidence type="ECO:0000256" key="12">
    <source>
        <dbReference type="ARBA" id="ARBA00048555"/>
    </source>
</evidence>
<keyword evidence="16" id="KW-1185">Reference proteome</keyword>
<gene>
    <name evidence="15" type="ORF">J5A65_14230</name>
</gene>
<dbReference type="InterPro" id="IPR036451">
    <property type="entry name" value="CblAdoTrfase-like_sf"/>
</dbReference>
<feature type="domain" description="Cobalamin adenosyltransferase-like" evidence="14">
    <location>
        <begin position="4"/>
        <end position="167"/>
    </location>
</feature>
<comment type="pathway">
    <text evidence="1">Cofactor biosynthesis; adenosylcobalamin biosynthesis; adenosylcobalamin from cob(II)yrinate a,c-diamide: step 2/7.</text>
</comment>
<keyword evidence="6 15" id="KW-0808">Transferase</keyword>
<dbReference type="SUPFAM" id="SSF89028">
    <property type="entry name" value="Cobalamin adenosyltransferase-like"/>
    <property type="match status" value="1"/>
</dbReference>
<evidence type="ECO:0000256" key="4">
    <source>
        <dbReference type="ARBA" id="ARBA00020963"/>
    </source>
</evidence>
<evidence type="ECO:0000256" key="5">
    <source>
        <dbReference type="ARBA" id="ARBA00022573"/>
    </source>
</evidence>
<dbReference type="Proteomes" id="UP000678513">
    <property type="component" value="Chromosome"/>
</dbReference>
<dbReference type="PANTHER" id="PTHR12213:SF0">
    <property type="entry name" value="CORRINOID ADENOSYLTRANSFERASE MMAB"/>
    <property type="match status" value="1"/>
</dbReference>
<dbReference type="Pfam" id="PF03928">
    <property type="entry name" value="HbpS-like"/>
    <property type="match status" value="1"/>
</dbReference>
<dbReference type="NCBIfam" id="TIGR00636">
    <property type="entry name" value="PduO_Nterm"/>
    <property type="match status" value="1"/>
</dbReference>
<dbReference type="EC" id="2.5.1.17" evidence="3"/>
<comment type="catalytic activity">
    <reaction evidence="13">
        <text>2 cob(II)alamin + reduced [electron-transfer flavoprotein] + 2 ATP = 2 adenosylcob(III)alamin + 2 triphosphate + oxidized [electron-transfer flavoprotein] + 3 H(+)</text>
        <dbReference type="Rhea" id="RHEA:28671"/>
        <dbReference type="Rhea" id="RHEA-COMP:10685"/>
        <dbReference type="Rhea" id="RHEA-COMP:10686"/>
        <dbReference type="ChEBI" id="CHEBI:15378"/>
        <dbReference type="ChEBI" id="CHEBI:16304"/>
        <dbReference type="ChEBI" id="CHEBI:18036"/>
        <dbReference type="ChEBI" id="CHEBI:18408"/>
        <dbReference type="ChEBI" id="CHEBI:30616"/>
        <dbReference type="ChEBI" id="CHEBI:57692"/>
        <dbReference type="ChEBI" id="CHEBI:58307"/>
        <dbReference type="EC" id="2.5.1.17"/>
    </reaction>
</comment>
<keyword evidence="8" id="KW-0067">ATP-binding</keyword>
<name>A0ABX7Y4Q3_9ACTN</name>
<reference evidence="15 16" key="1">
    <citation type="submission" date="2021-03" db="EMBL/GenBank/DDBJ databases">
        <title>Human Oral Microbial Genomes.</title>
        <authorList>
            <person name="Johnston C.D."/>
            <person name="Chen T."/>
            <person name="Dewhirst F.E."/>
        </authorList>
    </citation>
    <scope>NUCLEOTIDE SEQUENCE [LARGE SCALE GENOMIC DNA]</scope>
    <source>
        <strain evidence="15 16">DSMZ 100122</strain>
    </source>
</reference>
<dbReference type="Pfam" id="PF01923">
    <property type="entry name" value="Cob_adeno_trans"/>
    <property type="match status" value="1"/>
</dbReference>
<dbReference type="RefSeq" id="WP_212323480.1">
    <property type="nucleotide sequence ID" value="NZ_AP024463.1"/>
</dbReference>
<comment type="similarity">
    <text evidence="2">Belongs to the Cob(I)alamin adenosyltransferase family.</text>
</comment>
<dbReference type="InterPro" id="IPR029499">
    <property type="entry name" value="PduO-typ"/>
</dbReference>
<evidence type="ECO:0000256" key="3">
    <source>
        <dbReference type="ARBA" id="ARBA00012454"/>
    </source>
</evidence>
<dbReference type="PANTHER" id="PTHR12213">
    <property type="entry name" value="CORRINOID ADENOSYLTRANSFERASE"/>
    <property type="match status" value="1"/>
</dbReference>
<evidence type="ECO:0000256" key="2">
    <source>
        <dbReference type="ARBA" id="ARBA00007487"/>
    </source>
</evidence>
<evidence type="ECO:0000256" key="8">
    <source>
        <dbReference type="ARBA" id="ARBA00022840"/>
    </source>
</evidence>
<dbReference type="InterPro" id="IPR005624">
    <property type="entry name" value="PduO/GlcC-like"/>
</dbReference>
<evidence type="ECO:0000259" key="14">
    <source>
        <dbReference type="Pfam" id="PF01923"/>
    </source>
</evidence>
<evidence type="ECO:0000313" key="16">
    <source>
        <dbReference type="Proteomes" id="UP000678513"/>
    </source>
</evidence>
<evidence type="ECO:0000256" key="1">
    <source>
        <dbReference type="ARBA" id="ARBA00005121"/>
    </source>
</evidence>
<dbReference type="Gene3D" id="3.30.450.150">
    <property type="entry name" value="Haem-degrading domain"/>
    <property type="match status" value="1"/>
</dbReference>
<evidence type="ECO:0000256" key="7">
    <source>
        <dbReference type="ARBA" id="ARBA00022741"/>
    </source>
</evidence>
<proteinExistence type="inferred from homology"/>
<evidence type="ECO:0000256" key="6">
    <source>
        <dbReference type="ARBA" id="ARBA00022679"/>
    </source>
</evidence>
<dbReference type="EMBL" id="CP072384">
    <property type="protein sequence ID" value="QUC08042.1"/>
    <property type="molecule type" value="Genomic_DNA"/>
</dbReference>
<comment type="catalytic activity">
    <reaction evidence="12">
        <text>2 cob(II)yrinate a,c diamide + reduced [electron-transfer flavoprotein] + 2 ATP = 2 adenosylcob(III)yrinate a,c-diamide + 2 triphosphate + oxidized [electron-transfer flavoprotein] + 3 H(+)</text>
        <dbReference type="Rhea" id="RHEA:11528"/>
        <dbReference type="Rhea" id="RHEA-COMP:10685"/>
        <dbReference type="Rhea" id="RHEA-COMP:10686"/>
        <dbReference type="ChEBI" id="CHEBI:15378"/>
        <dbReference type="ChEBI" id="CHEBI:18036"/>
        <dbReference type="ChEBI" id="CHEBI:30616"/>
        <dbReference type="ChEBI" id="CHEBI:57692"/>
        <dbReference type="ChEBI" id="CHEBI:58307"/>
        <dbReference type="ChEBI" id="CHEBI:58503"/>
        <dbReference type="ChEBI" id="CHEBI:58537"/>
        <dbReference type="EC" id="2.5.1.17"/>
    </reaction>
</comment>
<dbReference type="Gene3D" id="1.20.1200.10">
    <property type="entry name" value="Cobalamin adenosyltransferase-like"/>
    <property type="match status" value="1"/>
</dbReference>
<sequence>MPNVYTRTGDKGDTGLFGGSRVAKQSMRVEAYGTVDEANAALGQAKAQLPPGEWRRRVHDVQQRLFVLAAELASDAEGAEILAGKVDADDVVDLEHLIDDCLAVTGPQREFVVPGRDRRSGAFHTARTIVRRAERRVLTLAEAEPVRPEVIKYLNRLSDAVYALSRLTETWRDEEVEQIVRDVVTRSLSGQEAPAALPSPSTEEFGLASAKRLAECAEAHAARLGVAVVVTTVDSGGNLMLLHRMPGALLAATEVGINKAWSAVAFKAPTESLGPLAREDGAFPGLADTNSGRVVLFGGGRPVFVNQRLVGGLGVSGGSSEEDIEIATCALQDWNNNGR</sequence>
<evidence type="ECO:0000256" key="11">
    <source>
        <dbReference type="ARBA" id="ARBA00033354"/>
    </source>
</evidence>
<evidence type="ECO:0000256" key="13">
    <source>
        <dbReference type="ARBA" id="ARBA00048692"/>
    </source>
</evidence>
<evidence type="ECO:0000313" key="15">
    <source>
        <dbReference type="EMBL" id="QUC08042.1"/>
    </source>
</evidence>
<keyword evidence="7" id="KW-0547">Nucleotide-binding</keyword>
<dbReference type="InterPro" id="IPR038084">
    <property type="entry name" value="PduO/GlcC-like_sf"/>
</dbReference>
<dbReference type="InterPro" id="IPR016030">
    <property type="entry name" value="CblAdoTrfase-like"/>
</dbReference>
<organism evidence="15 16">
    <name type="scientific">Arachnia rubra</name>
    <dbReference type="NCBI Taxonomy" id="1547448"/>
    <lineage>
        <taxon>Bacteria</taxon>
        <taxon>Bacillati</taxon>
        <taxon>Actinomycetota</taxon>
        <taxon>Actinomycetes</taxon>
        <taxon>Propionibacteriales</taxon>
        <taxon>Propionibacteriaceae</taxon>
        <taxon>Arachnia</taxon>
    </lineage>
</organism>
<evidence type="ECO:0000256" key="10">
    <source>
        <dbReference type="ARBA" id="ARBA00033334"/>
    </source>
</evidence>
<evidence type="ECO:0000256" key="9">
    <source>
        <dbReference type="ARBA" id="ARBA00031529"/>
    </source>
</evidence>
<dbReference type="GO" id="GO:0008817">
    <property type="term" value="F:corrinoid adenosyltransferase activity"/>
    <property type="evidence" value="ECO:0007669"/>
    <property type="project" value="UniProtKB-EC"/>
</dbReference>
<keyword evidence="5" id="KW-0169">Cobalamin biosynthesis</keyword>